<reference evidence="1 2" key="1">
    <citation type="submission" date="2018-06" db="EMBL/GenBank/DDBJ databases">
        <authorList>
            <consortium name="Pathogen Informatics"/>
            <person name="Doyle S."/>
        </authorList>
    </citation>
    <scope>NUCLEOTIDE SEQUENCE [LARGE SCALE GENOMIC DNA]</scope>
    <source>
        <strain evidence="1 2">NCTC9645</strain>
    </source>
</reference>
<accession>A0A2X3IVU4</accession>
<dbReference type="InterPro" id="IPR036388">
    <property type="entry name" value="WH-like_DNA-bd_sf"/>
</dbReference>
<dbReference type="EMBL" id="UASO01000009">
    <property type="protein sequence ID" value="SQC86845.1"/>
    <property type="molecule type" value="Genomic_DNA"/>
</dbReference>
<evidence type="ECO:0000313" key="1">
    <source>
        <dbReference type="EMBL" id="SQC86845.1"/>
    </source>
</evidence>
<dbReference type="AlphaFoldDB" id="A0A2X3IVU4"/>
<dbReference type="Proteomes" id="UP000250675">
    <property type="component" value="Unassembled WGS sequence"/>
</dbReference>
<evidence type="ECO:0000313" key="2">
    <source>
        <dbReference type="Proteomes" id="UP000250675"/>
    </source>
</evidence>
<protein>
    <recommendedName>
        <fullName evidence="3">Protein ren</fullName>
    </recommendedName>
</protein>
<dbReference type="Gene3D" id="1.10.10.10">
    <property type="entry name" value="Winged helix-like DNA-binding domain superfamily/Winged helix DNA-binding domain"/>
    <property type="match status" value="1"/>
</dbReference>
<sequence length="102" mass="11222">MSAKTMKGKQAILRYLETHKTCSSPDVAAASGMTHTCINQAANILAKQGVLVAEARVWRTVYYRLATEEEIAGKKSTNQIFNECRQSPAMKRVLAVYGRTSA</sequence>
<dbReference type="SUPFAM" id="SSF46785">
    <property type="entry name" value="Winged helix' DNA-binding domain"/>
    <property type="match status" value="1"/>
</dbReference>
<organism evidence="1 2">
    <name type="scientific">Klebsiella pneumoniae</name>
    <dbReference type="NCBI Taxonomy" id="573"/>
    <lineage>
        <taxon>Bacteria</taxon>
        <taxon>Pseudomonadati</taxon>
        <taxon>Pseudomonadota</taxon>
        <taxon>Gammaproteobacteria</taxon>
        <taxon>Enterobacterales</taxon>
        <taxon>Enterobacteriaceae</taxon>
        <taxon>Klebsiella/Raoultella group</taxon>
        <taxon>Klebsiella</taxon>
        <taxon>Klebsiella pneumoniae complex</taxon>
    </lineage>
</organism>
<proteinExistence type="predicted"/>
<gene>
    <name evidence="1" type="ORF">NCTC9645_04945</name>
</gene>
<dbReference type="InterPro" id="IPR036390">
    <property type="entry name" value="WH_DNA-bd_sf"/>
</dbReference>
<evidence type="ECO:0008006" key="3">
    <source>
        <dbReference type="Google" id="ProtNLM"/>
    </source>
</evidence>
<name>A0A2X3IVU4_KLEPN</name>